<dbReference type="OrthoDB" id="62853at2759"/>
<feature type="region of interest" description="Disordered" evidence="1">
    <location>
        <begin position="131"/>
        <end position="178"/>
    </location>
</feature>
<dbReference type="AlphaFoldDB" id="A0A2G9GIG5"/>
<dbReference type="STRING" id="429701.A0A2G9GIG5"/>
<feature type="compositionally biased region" description="Basic and acidic residues" evidence="1">
    <location>
        <begin position="218"/>
        <end position="229"/>
    </location>
</feature>
<reference evidence="3" key="1">
    <citation type="journal article" date="2018" name="Gigascience">
        <title>Genome assembly of the Pink Ipe (Handroanthus impetiginosus, Bignoniaceae), a highly valued, ecologically keystone Neotropical timber forest tree.</title>
        <authorList>
            <person name="Silva-Junior O.B."/>
            <person name="Grattapaglia D."/>
            <person name="Novaes E."/>
            <person name="Collevatti R.G."/>
        </authorList>
    </citation>
    <scope>NUCLEOTIDE SEQUENCE [LARGE SCALE GENOMIC DNA]</scope>
    <source>
        <strain evidence="3">cv. UFG-1</strain>
    </source>
</reference>
<dbReference type="PANTHER" id="PTHR42851">
    <property type="entry name" value="ALDOLASE-RELATED"/>
    <property type="match status" value="1"/>
</dbReference>
<dbReference type="Proteomes" id="UP000231279">
    <property type="component" value="Unassembled WGS sequence"/>
</dbReference>
<evidence type="ECO:0000256" key="1">
    <source>
        <dbReference type="SAM" id="MobiDB-lite"/>
    </source>
</evidence>
<dbReference type="EMBL" id="NKXS01004900">
    <property type="protein sequence ID" value="PIN05083.1"/>
    <property type="molecule type" value="Genomic_DNA"/>
</dbReference>
<feature type="region of interest" description="Disordered" evidence="1">
    <location>
        <begin position="193"/>
        <end position="261"/>
    </location>
</feature>
<evidence type="ECO:0000313" key="3">
    <source>
        <dbReference type="Proteomes" id="UP000231279"/>
    </source>
</evidence>
<dbReference type="InterPro" id="IPR053063">
    <property type="entry name" value="PWWP_domain_containing_PDP"/>
</dbReference>
<protein>
    <submittedName>
        <fullName evidence="2">Uncharacterized protein</fullName>
    </submittedName>
</protein>
<feature type="compositionally biased region" description="Basic and acidic residues" evidence="1">
    <location>
        <begin position="201"/>
        <end position="210"/>
    </location>
</feature>
<comment type="caution">
    <text evidence="2">The sequence shown here is derived from an EMBL/GenBank/DDBJ whole genome shotgun (WGS) entry which is preliminary data.</text>
</comment>
<keyword evidence="3" id="KW-1185">Reference proteome</keyword>
<name>A0A2G9GIG5_9LAMI</name>
<organism evidence="2 3">
    <name type="scientific">Handroanthus impetiginosus</name>
    <dbReference type="NCBI Taxonomy" id="429701"/>
    <lineage>
        <taxon>Eukaryota</taxon>
        <taxon>Viridiplantae</taxon>
        <taxon>Streptophyta</taxon>
        <taxon>Embryophyta</taxon>
        <taxon>Tracheophyta</taxon>
        <taxon>Spermatophyta</taxon>
        <taxon>Magnoliopsida</taxon>
        <taxon>eudicotyledons</taxon>
        <taxon>Gunneridae</taxon>
        <taxon>Pentapetalae</taxon>
        <taxon>asterids</taxon>
        <taxon>lamiids</taxon>
        <taxon>Lamiales</taxon>
        <taxon>Bignoniaceae</taxon>
        <taxon>Crescentiina</taxon>
        <taxon>Tabebuia alliance</taxon>
        <taxon>Handroanthus</taxon>
    </lineage>
</organism>
<gene>
    <name evidence="2" type="ORF">CDL12_22379</name>
</gene>
<evidence type="ECO:0000313" key="2">
    <source>
        <dbReference type="EMBL" id="PIN05083.1"/>
    </source>
</evidence>
<feature type="compositionally biased region" description="Polar residues" evidence="1">
    <location>
        <begin position="230"/>
        <end position="242"/>
    </location>
</feature>
<accession>A0A2G9GIG5</accession>
<dbReference type="PANTHER" id="PTHR42851:SF19">
    <property type="entry name" value="PWWP DOMAIN-CONTAINING PROTEIN 2-RELATED"/>
    <property type="match status" value="1"/>
</dbReference>
<proteinExistence type="predicted"/>
<sequence length="464" mass="51465">MYFSQMEKQSNADGFCHAVDCGLDEVSRRVELGLSCSCLPQEMHDKIKFQDVASAGIREESSRIVGGDNLSSASSFLPGEFVQFLGSLAESSLSKTDRLQFVIKRAQLLAFNRWKGRYQLPVFEEFGELEDDNQSNVKRKGKDSPGSEGTDSIPSKKRKLTALGGSSRKRKHMSGDEECPKIKEKCISVLMSSSSSSLQNDENKPLKETGRMAVSSRKNHETMRSDPQVKTRNRLLSPSSSGDMALQGKTNLRVRKSLPDSAKKSQLVEIVPAGIPTPDVILSELMLAAKNPLQRNDTMISVAGLLREIRNSTYIEKSCSENATKDKGKQPSSLETNDAFGFEGTKDSYWTDRIIQSYPQDQVLFEPETPNECASELAANINVPLNLDSNRESDASIMDLDQSFVMNDVSGEYSPTALILNFTNLESIPSVTNLNEIFSRYGPLIEAETKILSKSKRAKVIFRR</sequence>